<name>A0A7J7NB62_9MAGN</name>
<evidence type="ECO:0000259" key="6">
    <source>
        <dbReference type="PROSITE" id="PS51005"/>
    </source>
</evidence>
<evidence type="ECO:0000313" key="7">
    <source>
        <dbReference type="EMBL" id="KAF6164396.1"/>
    </source>
</evidence>
<keyword evidence="4" id="KW-0539">Nucleus</keyword>
<protein>
    <recommendedName>
        <fullName evidence="6">NAC domain-containing protein</fullName>
    </recommendedName>
</protein>
<dbReference type="AlphaFoldDB" id="A0A7J7NB62"/>
<feature type="domain" description="NAC" evidence="6">
    <location>
        <begin position="224"/>
        <end position="377"/>
    </location>
</feature>
<dbReference type="PANTHER" id="PTHR31719">
    <property type="entry name" value="NAC TRANSCRIPTION FACTOR 56"/>
    <property type="match status" value="1"/>
</dbReference>
<reference evidence="7 8" key="1">
    <citation type="journal article" date="2020" name="IScience">
        <title>Genome Sequencing of the Endangered Kingdonia uniflora (Circaeasteraceae, Ranunculales) Reveals Potential Mechanisms of Evolutionary Specialization.</title>
        <authorList>
            <person name="Sun Y."/>
            <person name="Deng T."/>
            <person name="Zhang A."/>
            <person name="Moore M.J."/>
            <person name="Landis J.B."/>
            <person name="Lin N."/>
            <person name="Zhang H."/>
            <person name="Zhang X."/>
            <person name="Huang J."/>
            <person name="Zhang X."/>
            <person name="Sun H."/>
            <person name="Wang H."/>
        </authorList>
    </citation>
    <scope>NUCLEOTIDE SEQUENCE [LARGE SCALE GENOMIC DNA]</scope>
    <source>
        <strain evidence="7">TB1705</strain>
        <tissue evidence="7">Leaf</tissue>
    </source>
</reference>
<dbReference type="PANTHER" id="PTHR31719:SF179">
    <property type="entry name" value="OS08G0148400 PROTEIN"/>
    <property type="match status" value="1"/>
</dbReference>
<dbReference type="GO" id="GO:0006355">
    <property type="term" value="P:regulation of DNA-templated transcription"/>
    <property type="evidence" value="ECO:0007669"/>
    <property type="project" value="InterPro"/>
</dbReference>
<feature type="domain" description="NAC" evidence="6">
    <location>
        <begin position="1"/>
        <end position="154"/>
    </location>
</feature>
<dbReference type="Proteomes" id="UP000541444">
    <property type="component" value="Unassembled WGS sequence"/>
</dbReference>
<dbReference type="Gene3D" id="2.170.150.80">
    <property type="entry name" value="NAC domain"/>
    <property type="match status" value="2"/>
</dbReference>
<accession>A0A7J7NB62</accession>
<dbReference type="InterPro" id="IPR003441">
    <property type="entry name" value="NAC-dom"/>
</dbReference>
<dbReference type="Pfam" id="PF02365">
    <property type="entry name" value="NAM"/>
    <property type="match status" value="2"/>
</dbReference>
<keyword evidence="2" id="KW-0238">DNA-binding</keyword>
<comment type="caution">
    <text evidence="7">The sequence shown here is derived from an EMBL/GenBank/DDBJ whole genome shotgun (WGS) entry which is preliminary data.</text>
</comment>
<evidence type="ECO:0000256" key="3">
    <source>
        <dbReference type="ARBA" id="ARBA00023163"/>
    </source>
</evidence>
<evidence type="ECO:0000256" key="2">
    <source>
        <dbReference type="ARBA" id="ARBA00023125"/>
    </source>
</evidence>
<keyword evidence="5" id="KW-0175">Coiled coil</keyword>
<dbReference type="EMBL" id="JACGCM010000932">
    <property type="protein sequence ID" value="KAF6164396.1"/>
    <property type="molecule type" value="Genomic_DNA"/>
</dbReference>
<keyword evidence="3" id="KW-0804">Transcription</keyword>
<evidence type="ECO:0000256" key="1">
    <source>
        <dbReference type="ARBA" id="ARBA00023015"/>
    </source>
</evidence>
<organism evidence="7 8">
    <name type="scientific">Kingdonia uniflora</name>
    <dbReference type="NCBI Taxonomy" id="39325"/>
    <lineage>
        <taxon>Eukaryota</taxon>
        <taxon>Viridiplantae</taxon>
        <taxon>Streptophyta</taxon>
        <taxon>Embryophyta</taxon>
        <taxon>Tracheophyta</taxon>
        <taxon>Spermatophyta</taxon>
        <taxon>Magnoliopsida</taxon>
        <taxon>Ranunculales</taxon>
        <taxon>Circaeasteraceae</taxon>
        <taxon>Kingdonia</taxon>
    </lineage>
</organism>
<evidence type="ECO:0000256" key="5">
    <source>
        <dbReference type="SAM" id="Coils"/>
    </source>
</evidence>
<evidence type="ECO:0000256" key="4">
    <source>
        <dbReference type="ARBA" id="ARBA00023242"/>
    </source>
</evidence>
<dbReference type="GO" id="GO:0003677">
    <property type="term" value="F:DNA binding"/>
    <property type="evidence" value="ECO:0007669"/>
    <property type="project" value="UniProtKB-KW"/>
</dbReference>
<dbReference type="InterPro" id="IPR036093">
    <property type="entry name" value="NAC_dom_sf"/>
</dbReference>
<dbReference type="SUPFAM" id="SSF101941">
    <property type="entry name" value="NAC domain"/>
    <property type="match status" value="2"/>
</dbReference>
<keyword evidence="1" id="KW-0805">Transcription regulation</keyword>
<dbReference type="PROSITE" id="PS51005">
    <property type="entry name" value="NAC"/>
    <property type="match status" value="2"/>
</dbReference>
<proteinExistence type="predicted"/>
<dbReference type="OrthoDB" id="1157535at2759"/>
<evidence type="ECO:0000313" key="8">
    <source>
        <dbReference type="Proteomes" id="UP000541444"/>
    </source>
</evidence>
<keyword evidence="8" id="KW-1185">Reference proteome</keyword>
<feature type="coiled-coil region" evidence="5">
    <location>
        <begin position="467"/>
        <end position="501"/>
    </location>
</feature>
<sequence>MPLGYIFSPTDERLFKYLSLKINGKSPKYNPIFDVDVYNCDPEYLPRMIEDGELKAESYYYVRRKRLSKNSSRPNRLVGELGYWHSSTHTDFEDNNGVVTSTKMQLVFYRYKDNNVAGKKVAEKTDWIMHEFSYIPDKSICKFIELAIVRIRYNERKRKQGSADNQSNSNGKRLKISALGVEEAAQQPQQLHYFDCVPNINQEIVNYDTFQEEVQQQQEESDLGVGGYIFSPTDDHLFKYLSLKINGKSPKYNPIIDVDVYNCDPEYLPRMIEAGELKAESYYYVRRKRLSKNSSRPNRLVGELGYWHSSTHTDFEDNNGVVTSTKMQLVFYRYKDNNVAGKKVAEKTDWIMHEFSYIPDKSICKFIELAIVRIRYNERKRKQGSADNQSNSNGKRLKISALGVEEAAQQPQQLQHFDCVPNISQENVNYDTFQEEVQQQEKESDLGVGEAAQQPQQLQHFDYVSNISQENANYDTFQEEVQQHEEQLEELTTNVSEDYEQEQPTNGLVYFDMSQEEMEQQQQYPYYYPTSGEEMVNYNPTQEEAQIQQLLSDIPLFDDGAWMVEEQQHTNWLEDYFIPS</sequence>
<gene>
    <name evidence="7" type="ORF">GIB67_037553</name>
</gene>